<protein>
    <recommendedName>
        <fullName evidence="5">ABC transporter domain-containing protein</fullName>
    </recommendedName>
</protein>
<dbReference type="InterPro" id="IPR003439">
    <property type="entry name" value="ABC_transporter-like_ATP-bd"/>
</dbReference>
<dbReference type="EMBL" id="AGNL01012280">
    <property type="protein sequence ID" value="EJK67974.1"/>
    <property type="molecule type" value="Genomic_DNA"/>
</dbReference>
<keyword evidence="3" id="KW-0067">ATP-binding</keyword>
<evidence type="ECO:0000313" key="6">
    <source>
        <dbReference type="EMBL" id="EJK67974.1"/>
    </source>
</evidence>
<dbReference type="eggNOG" id="KOG0927">
    <property type="taxonomic scope" value="Eukaryota"/>
</dbReference>
<dbReference type="CDD" id="cd03221">
    <property type="entry name" value="ABCF_EF-3"/>
    <property type="match status" value="1"/>
</dbReference>
<gene>
    <name evidence="6" type="ORF">THAOC_10906</name>
</gene>
<evidence type="ECO:0000256" key="3">
    <source>
        <dbReference type="ARBA" id="ARBA00022840"/>
    </source>
</evidence>
<accession>K0SSK8</accession>
<dbReference type="PROSITE" id="PS50893">
    <property type="entry name" value="ABC_TRANSPORTER_2"/>
    <property type="match status" value="1"/>
</dbReference>
<dbReference type="InterPro" id="IPR050611">
    <property type="entry name" value="ABCF"/>
</dbReference>
<dbReference type="PANTHER" id="PTHR19211">
    <property type="entry name" value="ATP-BINDING TRANSPORT PROTEIN-RELATED"/>
    <property type="match status" value="1"/>
</dbReference>
<dbReference type="InterPro" id="IPR027417">
    <property type="entry name" value="P-loop_NTPase"/>
</dbReference>
<feature type="domain" description="ABC transporter" evidence="5">
    <location>
        <begin position="149"/>
        <end position="385"/>
    </location>
</feature>
<evidence type="ECO:0000256" key="1">
    <source>
        <dbReference type="ARBA" id="ARBA00022737"/>
    </source>
</evidence>
<keyword evidence="2" id="KW-0547">Nucleotide-binding</keyword>
<proteinExistence type="predicted"/>
<evidence type="ECO:0000256" key="2">
    <source>
        <dbReference type="ARBA" id="ARBA00022741"/>
    </source>
</evidence>
<dbReference type="InterPro" id="IPR032781">
    <property type="entry name" value="ABC_tran_Xtn"/>
</dbReference>
<feature type="region of interest" description="Disordered" evidence="4">
    <location>
        <begin position="385"/>
        <end position="454"/>
    </location>
</feature>
<evidence type="ECO:0000256" key="4">
    <source>
        <dbReference type="SAM" id="MobiDB-lite"/>
    </source>
</evidence>
<dbReference type="Gene3D" id="3.40.50.300">
    <property type="entry name" value="P-loop containing nucleotide triphosphate hydrolases"/>
    <property type="match status" value="2"/>
</dbReference>
<feature type="compositionally biased region" description="Basic and acidic residues" evidence="4">
    <location>
        <begin position="442"/>
        <end position="454"/>
    </location>
</feature>
<dbReference type="Proteomes" id="UP000266841">
    <property type="component" value="Unassembled WGS sequence"/>
</dbReference>
<dbReference type="GO" id="GO:0005524">
    <property type="term" value="F:ATP binding"/>
    <property type="evidence" value="ECO:0007669"/>
    <property type="project" value="UniProtKB-KW"/>
</dbReference>
<evidence type="ECO:0000259" key="5">
    <source>
        <dbReference type="PROSITE" id="PS50893"/>
    </source>
</evidence>
<keyword evidence="1" id="KW-0677">Repeat</keyword>
<feature type="compositionally biased region" description="Basic residues" evidence="4">
    <location>
        <begin position="1205"/>
        <end position="1215"/>
    </location>
</feature>
<evidence type="ECO:0000313" key="7">
    <source>
        <dbReference type="Proteomes" id="UP000266841"/>
    </source>
</evidence>
<dbReference type="Pfam" id="PF12848">
    <property type="entry name" value="ABC_tran_Xtn"/>
    <property type="match status" value="1"/>
</dbReference>
<dbReference type="PANTHER" id="PTHR19211:SF15">
    <property type="entry name" value="ATP-BINDING CASSETTE SUB-FAMILY F MEMBER 2"/>
    <property type="match status" value="1"/>
</dbReference>
<dbReference type="FunFam" id="3.40.50.300:FF:001197">
    <property type="entry name" value="Putative ATP-binding cassette family ATPase"/>
    <property type="match status" value="1"/>
</dbReference>
<keyword evidence="7" id="KW-1185">Reference proteome</keyword>
<organism evidence="6 7">
    <name type="scientific">Thalassiosira oceanica</name>
    <name type="common">Marine diatom</name>
    <dbReference type="NCBI Taxonomy" id="159749"/>
    <lineage>
        <taxon>Eukaryota</taxon>
        <taxon>Sar</taxon>
        <taxon>Stramenopiles</taxon>
        <taxon>Ochrophyta</taxon>
        <taxon>Bacillariophyta</taxon>
        <taxon>Coscinodiscophyceae</taxon>
        <taxon>Thalassiosirophycidae</taxon>
        <taxon>Thalassiosirales</taxon>
        <taxon>Thalassiosiraceae</taxon>
        <taxon>Thalassiosira</taxon>
    </lineage>
</organism>
<dbReference type="Pfam" id="PF00005">
    <property type="entry name" value="ABC_tran"/>
    <property type="match status" value="1"/>
</dbReference>
<comment type="caution">
    <text evidence="6">The sequence shown here is derived from an EMBL/GenBank/DDBJ whole genome shotgun (WGS) entry which is preliminary data.</text>
</comment>
<sequence>MFAKPRGPRKNKSEAVIWLEDYLSKWNKILLLISHSQDFLNNVTTHTIHFTHKRKLTYYDGNYDQFVKTKSEVEENQLKQYNWEQDQIKSMKEYIARFGHGTSKNAKQAQSKQKVLDKMVRGGLVAKPEAEKPMNFKFPDPGHLPPPVLAFHDVSFGYPKCEPLYTDVNFGVDLDSRVALVGPNGAGVSLMTLSVQCTVLLLTHPSAGKTTLVKLMSGELQPSMGDIRPHGHLKIGRFTQHFVDVLTLEQTPLEFFDTVYPGTPREEQRKYLGRFGISGKMQVQKMAELSDGQKSRVVFAKLGRDAPHILLLDEPTNHLDMESIDALAKAVNEFDGGLVLVSHDMRLISQVAKEIWICDNKTIKMYKGDINSFKMDMRAQMNLEDEAKGGSKQKGKLKGDASVMKKTSEETKAKAAKQSAKSGGTSNGGSKKSSLDSLLAPKPRDVEEGRDAFDMEGVKKDVPAAEPARPEPQAAPAKARYIPPHLRNRHLTRDGFTHETKNQELLAKSVRQSIPIEQLHFEVHQAALVDLDKLVWHSLTLIHSDSMGEFTPLGDDEDGFDVEALWQRLPSKSKRTFLHFIQPHAHLKHIPRNSQAWPDILMVVILSCEQLAESQIGCDSWHEPTKFMWNLWECRDVINILAADFLSKRKEVECLFLICYGAAVDECLARGTKALLKWIHNRPTAIKNQMETSMFPCEDMLLLFGFLQRALLACKTRNGMLAYTIERLEETIGRDEICLTWEEKLSIDEYTDNLVKKLRAPDRGVTSRGDMHSIELPSNPTPPPSIKLIFQCDSTIEFNLYKDTELDWLLRLCAARTWNEYHLFHCYKGDTGDMCQPDIGNLNIVMRTYLRGQFRLDYERDYEKTLGQLGFKEGVQENIHSLDSVPSMKAEHHDVLYHWDQLPVGVKELIHRDLLPIHTWRQNEPRTLSFESLSIFTAQGLNHLRVTSNHNAPCHLKFNLMQAILSSYWLAGHYTVEWGHMNFGKAIRLIIHATVLEEWLALGSNCVKLARLDELSNTGRLSFDCHSQHLFTHSMVVLNGLTTRHAMVQTIMQKLDTMALAADWYMKDCEMDQQRSIRNLTDQLTKLIHCSPDSVCLSTTGFPTSPTHILYLSLLHQGMRLEVAVFRHTSARWLFVLCLAMVTGDFKLLKDSRSGLRHLHCPIIRNTATGTNHYVTTSGKKTLAELGFAEDDIISIEYSLVSKAKAKPKRPKAKRAPPSSGLWRSKRAKAPPAPSQPSEGDCRRAHSEALEPVLHELRPVLKLIRNRHNAVLIKRESQKKTKQQPIRQFSNVHDMPSAVPLSSRVGKSRYPVLVGEPDNLYKTSKTLRLAAPSADMTLDLHGRSRPEALDLLRRRLAIWSERAMMSEYPFVVAADIVCGRGTQGLSELVAEFIKDNQQIANRPQGITA</sequence>
<dbReference type="SUPFAM" id="SSF52540">
    <property type="entry name" value="P-loop containing nucleoside triphosphate hydrolases"/>
    <property type="match status" value="1"/>
</dbReference>
<dbReference type="OrthoDB" id="2110130at2759"/>
<reference evidence="6 7" key="1">
    <citation type="journal article" date="2012" name="Genome Biol.">
        <title>Genome and low-iron response of an oceanic diatom adapted to chronic iron limitation.</title>
        <authorList>
            <person name="Lommer M."/>
            <person name="Specht M."/>
            <person name="Roy A.S."/>
            <person name="Kraemer L."/>
            <person name="Andreson R."/>
            <person name="Gutowska M.A."/>
            <person name="Wolf J."/>
            <person name="Bergner S.V."/>
            <person name="Schilhabel M.B."/>
            <person name="Klostermeier U.C."/>
            <person name="Beiko R.G."/>
            <person name="Rosenstiel P."/>
            <person name="Hippler M."/>
            <person name="Laroche J."/>
        </authorList>
    </citation>
    <scope>NUCLEOTIDE SEQUENCE [LARGE SCALE GENOMIC DNA]</scope>
    <source>
        <strain evidence="6 7">CCMP1005</strain>
    </source>
</reference>
<feature type="region of interest" description="Disordered" evidence="4">
    <location>
        <begin position="1205"/>
        <end position="1245"/>
    </location>
</feature>
<name>K0SSK8_THAOC</name>
<dbReference type="GO" id="GO:0016887">
    <property type="term" value="F:ATP hydrolysis activity"/>
    <property type="evidence" value="ECO:0007669"/>
    <property type="project" value="InterPro"/>
</dbReference>
<feature type="compositionally biased region" description="Low complexity" evidence="4">
    <location>
        <begin position="416"/>
        <end position="439"/>
    </location>
</feature>